<feature type="domain" description="F-box" evidence="2">
    <location>
        <begin position="8"/>
        <end position="53"/>
    </location>
</feature>
<evidence type="ECO:0000256" key="1">
    <source>
        <dbReference type="SAM" id="MobiDB-lite"/>
    </source>
</evidence>
<dbReference type="RefSeq" id="XP_004340592.1">
    <property type="nucleotide sequence ID" value="XM_004340544.1"/>
</dbReference>
<dbReference type="CDD" id="cd09917">
    <property type="entry name" value="F-box_SF"/>
    <property type="match status" value="1"/>
</dbReference>
<dbReference type="SUPFAM" id="SSF81383">
    <property type="entry name" value="F-box domain"/>
    <property type="match status" value="1"/>
</dbReference>
<dbReference type="Gene3D" id="1.20.1280.50">
    <property type="match status" value="1"/>
</dbReference>
<evidence type="ECO:0000313" key="4">
    <source>
        <dbReference type="Proteomes" id="UP000011083"/>
    </source>
</evidence>
<sequence length="437" mass="49471">MEDDATAVLPDELLVRIFKFVGVRAEWLCAAALVSHRWHGVATYRPLWRPFFLAHCGYTPLAALARGHAPPADANDCGNDLLWWDNLGDESKETSSWRRRTEEEDYDECGNVIEWRQELIYHTRRPHQRWTSGERTELFRSHDSGRIRTKEGANKQAVAAVRPGMASHATTSGLSFYLGSTGGTAHLPGIVCNDMVWPSDECLYLLNNTRLHYGTHDERASPRGRARQALHGRSPTTTKPRTGILGVDLRTGLHTFQALWRMDRESLLLFAHGGYQHPHELVLADPQTVAVWDLRKISEPPCAHQFLTSGPGMRFNVVAYHDGELLTFSTCCERVAIQKWKTAGGVMIQDKDENERLLQHIQRHSTRTQFDRRKYVLETDSGVVVVDRQSGAATTYPQAYWGPPNTLRYCGPSLLECSPRHQVYLWDFSVEPGLFGA</sequence>
<evidence type="ECO:0000313" key="3">
    <source>
        <dbReference type="EMBL" id="ELR18553.1"/>
    </source>
</evidence>
<gene>
    <name evidence="3" type="ORF">ACA1_154690</name>
</gene>
<organism evidence="3 4">
    <name type="scientific">Acanthamoeba castellanii (strain ATCC 30010 / Neff)</name>
    <dbReference type="NCBI Taxonomy" id="1257118"/>
    <lineage>
        <taxon>Eukaryota</taxon>
        <taxon>Amoebozoa</taxon>
        <taxon>Discosea</taxon>
        <taxon>Longamoebia</taxon>
        <taxon>Centramoebida</taxon>
        <taxon>Acanthamoebidae</taxon>
        <taxon>Acanthamoeba</taxon>
    </lineage>
</organism>
<dbReference type="GeneID" id="14919367"/>
<protein>
    <submittedName>
        <fullName evidence="3">Fbox domain containing protein</fullName>
    </submittedName>
</protein>
<dbReference type="InterPro" id="IPR001810">
    <property type="entry name" value="F-box_dom"/>
</dbReference>
<dbReference type="VEuPathDB" id="AmoebaDB:ACA1_154690"/>
<reference evidence="3 4" key="1">
    <citation type="journal article" date="2013" name="Genome Biol.">
        <title>Genome of Acanthamoeba castellanii highlights extensive lateral gene transfer and early evolution of tyrosine kinase signaling.</title>
        <authorList>
            <person name="Clarke M."/>
            <person name="Lohan A.J."/>
            <person name="Liu B."/>
            <person name="Lagkouvardos I."/>
            <person name="Roy S."/>
            <person name="Zafar N."/>
            <person name="Bertelli C."/>
            <person name="Schilde C."/>
            <person name="Kianianmomeni A."/>
            <person name="Burglin T.R."/>
            <person name="Frech C."/>
            <person name="Turcotte B."/>
            <person name="Kopec K.O."/>
            <person name="Synnott J.M."/>
            <person name="Choo C."/>
            <person name="Paponov I."/>
            <person name="Finkler A."/>
            <person name="Soon Heng Tan C."/>
            <person name="Hutchins A.P."/>
            <person name="Weinmeier T."/>
            <person name="Rattei T."/>
            <person name="Chu J.S."/>
            <person name="Gimenez G."/>
            <person name="Irimia M."/>
            <person name="Rigden D.J."/>
            <person name="Fitzpatrick D.A."/>
            <person name="Lorenzo-Morales J."/>
            <person name="Bateman A."/>
            <person name="Chiu C.H."/>
            <person name="Tang P."/>
            <person name="Hegemann P."/>
            <person name="Fromm H."/>
            <person name="Raoult D."/>
            <person name="Greub G."/>
            <person name="Miranda-Saavedra D."/>
            <person name="Chen N."/>
            <person name="Nash P."/>
            <person name="Ginger M.L."/>
            <person name="Horn M."/>
            <person name="Schaap P."/>
            <person name="Caler L."/>
            <person name="Loftus B."/>
        </authorList>
    </citation>
    <scope>NUCLEOTIDE SEQUENCE [LARGE SCALE GENOMIC DNA]</scope>
    <source>
        <strain evidence="3 4">Neff</strain>
    </source>
</reference>
<dbReference type="Pfam" id="PF12937">
    <property type="entry name" value="F-box-like"/>
    <property type="match status" value="1"/>
</dbReference>
<accession>L8H1B5</accession>
<dbReference type="EMBL" id="KB007951">
    <property type="protein sequence ID" value="ELR18553.1"/>
    <property type="molecule type" value="Genomic_DNA"/>
</dbReference>
<dbReference type="InterPro" id="IPR036047">
    <property type="entry name" value="F-box-like_dom_sf"/>
</dbReference>
<evidence type="ECO:0000259" key="2">
    <source>
        <dbReference type="Pfam" id="PF12937"/>
    </source>
</evidence>
<proteinExistence type="predicted"/>
<dbReference type="AlphaFoldDB" id="L8H1B5"/>
<dbReference type="Proteomes" id="UP000011083">
    <property type="component" value="Unassembled WGS sequence"/>
</dbReference>
<keyword evidence="4" id="KW-1185">Reference proteome</keyword>
<feature type="region of interest" description="Disordered" evidence="1">
    <location>
        <begin position="216"/>
        <end position="242"/>
    </location>
</feature>
<dbReference type="KEGG" id="acan:ACA1_154690"/>
<name>L8H1B5_ACACF</name>